<dbReference type="Pfam" id="PF00067">
    <property type="entry name" value="p450"/>
    <property type="match status" value="1"/>
</dbReference>
<keyword evidence="3" id="KW-0349">Heme</keyword>
<dbReference type="InterPro" id="IPR002403">
    <property type="entry name" value="Cyt_P450_E_grp-IV"/>
</dbReference>
<dbReference type="AlphaFoldDB" id="A0A5N5WLM9"/>
<keyword evidence="4" id="KW-0479">Metal-binding</keyword>
<sequence length="194" mass="22257">MDFSKVPDNESLPSESASQSLVTVSPGLAKLHNAPLSRKRKRPASVTRWLWEFFGTTKYVSEWTVRKTHEWQAEDQVICCTLLHILGVQDRLLQELVDNNITEETQITADLTDRLTFMNKLIKETQRRRNPSYPPARTLKVDMILPGGYKLPEDAVVVGALHHLHNNPEVWSNPARFDPDRWDTEACYKCEDTG</sequence>
<keyword evidence="7" id="KW-0503">Monooxygenase</keyword>
<evidence type="ECO:0000256" key="3">
    <source>
        <dbReference type="ARBA" id="ARBA00022617"/>
    </source>
</evidence>
<name>A0A5N5WLM9_9EURO</name>
<comment type="similarity">
    <text evidence="2">Belongs to the cytochrome P450 family.</text>
</comment>
<dbReference type="OrthoDB" id="1470350at2759"/>
<feature type="region of interest" description="Disordered" evidence="8">
    <location>
        <begin position="1"/>
        <end position="20"/>
    </location>
</feature>
<dbReference type="EMBL" id="ML732340">
    <property type="protein sequence ID" value="KAB8069456.1"/>
    <property type="molecule type" value="Genomic_DNA"/>
</dbReference>
<organism evidence="9 10">
    <name type="scientific">Aspergillus leporis</name>
    <dbReference type="NCBI Taxonomy" id="41062"/>
    <lineage>
        <taxon>Eukaryota</taxon>
        <taxon>Fungi</taxon>
        <taxon>Dikarya</taxon>
        <taxon>Ascomycota</taxon>
        <taxon>Pezizomycotina</taxon>
        <taxon>Eurotiomycetes</taxon>
        <taxon>Eurotiomycetidae</taxon>
        <taxon>Eurotiales</taxon>
        <taxon>Aspergillaceae</taxon>
        <taxon>Aspergillus</taxon>
        <taxon>Aspergillus subgen. Circumdati</taxon>
    </lineage>
</organism>
<dbReference type="SUPFAM" id="SSF48264">
    <property type="entry name" value="Cytochrome P450"/>
    <property type="match status" value="1"/>
</dbReference>
<evidence type="ECO:0000313" key="9">
    <source>
        <dbReference type="EMBL" id="KAB8069456.1"/>
    </source>
</evidence>
<proteinExistence type="inferred from homology"/>
<reference evidence="9 10" key="1">
    <citation type="submission" date="2019-04" db="EMBL/GenBank/DDBJ databases">
        <title>Friends and foes A comparative genomics study of 23 Aspergillus species from section Flavi.</title>
        <authorList>
            <consortium name="DOE Joint Genome Institute"/>
            <person name="Kjaerbolling I."/>
            <person name="Vesth T."/>
            <person name="Frisvad J.C."/>
            <person name="Nybo J.L."/>
            <person name="Theobald S."/>
            <person name="Kildgaard S."/>
            <person name="Isbrandt T."/>
            <person name="Kuo A."/>
            <person name="Sato A."/>
            <person name="Lyhne E.K."/>
            <person name="Kogle M.E."/>
            <person name="Wiebenga A."/>
            <person name="Kun R.S."/>
            <person name="Lubbers R.J."/>
            <person name="Makela M.R."/>
            <person name="Barry K."/>
            <person name="Chovatia M."/>
            <person name="Clum A."/>
            <person name="Daum C."/>
            <person name="Haridas S."/>
            <person name="He G."/>
            <person name="LaButti K."/>
            <person name="Lipzen A."/>
            <person name="Mondo S."/>
            <person name="Riley R."/>
            <person name="Salamov A."/>
            <person name="Simmons B.A."/>
            <person name="Magnuson J.K."/>
            <person name="Henrissat B."/>
            <person name="Mortensen U.H."/>
            <person name="Larsen T.O."/>
            <person name="Devries R.P."/>
            <person name="Grigoriev I.V."/>
            <person name="Machida M."/>
            <person name="Baker S.E."/>
            <person name="Andersen M.R."/>
        </authorList>
    </citation>
    <scope>NUCLEOTIDE SEQUENCE [LARGE SCALE GENOMIC DNA]</scope>
    <source>
        <strain evidence="9 10">CBS 151.66</strain>
    </source>
</reference>
<dbReference type="PANTHER" id="PTHR24291:SF50">
    <property type="entry name" value="BIFUNCTIONAL ALBAFLAVENONE MONOOXYGENASE_TERPENE SYNTHASE"/>
    <property type="match status" value="1"/>
</dbReference>
<protein>
    <submittedName>
        <fullName evidence="9">Cytochrome P450</fullName>
    </submittedName>
</protein>
<gene>
    <name evidence="9" type="ORF">BDV29DRAFT_161405</name>
</gene>
<dbReference type="InterPro" id="IPR001128">
    <property type="entry name" value="Cyt_P450"/>
</dbReference>
<evidence type="ECO:0000256" key="7">
    <source>
        <dbReference type="ARBA" id="ARBA00023033"/>
    </source>
</evidence>
<keyword evidence="10" id="KW-1185">Reference proteome</keyword>
<dbReference type="GO" id="GO:0020037">
    <property type="term" value="F:heme binding"/>
    <property type="evidence" value="ECO:0007669"/>
    <property type="project" value="InterPro"/>
</dbReference>
<evidence type="ECO:0000313" key="10">
    <source>
        <dbReference type="Proteomes" id="UP000326565"/>
    </source>
</evidence>
<dbReference type="InterPro" id="IPR036396">
    <property type="entry name" value="Cyt_P450_sf"/>
</dbReference>
<dbReference type="GO" id="GO:0005506">
    <property type="term" value="F:iron ion binding"/>
    <property type="evidence" value="ECO:0007669"/>
    <property type="project" value="InterPro"/>
</dbReference>
<dbReference type="InterPro" id="IPR050196">
    <property type="entry name" value="Cytochrome_P450_Monoox"/>
</dbReference>
<dbReference type="GO" id="GO:0004497">
    <property type="term" value="F:monooxygenase activity"/>
    <property type="evidence" value="ECO:0007669"/>
    <property type="project" value="UniProtKB-KW"/>
</dbReference>
<evidence type="ECO:0000256" key="6">
    <source>
        <dbReference type="ARBA" id="ARBA00023004"/>
    </source>
</evidence>
<feature type="compositionally biased region" description="Polar residues" evidence="8">
    <location>
        <begin position="11"/>
        <end position="20"/>
    </location>
</feature>
<evidence type="ECO:0000256" key="5">
    <source>
        <dbReference type="ARBA" id="ARBA00023002"/>
    </source>
</evidence>
<evidence type="ECO:0000256" key="1">
    <source>
        <dbReference type="ARBA" id="ARBA00001971"/>
    </source>
</evidence>
<comment type="cofactor">
    <cofactor evidence="1">
        <name>heme</name>
        <dbReference type="ChEBI" id="CHEBI:30413"/>
    </cofactor>
</comment>
<dbReference type="Gene3D" id="1.10.630.10">
    <property type="entry name" value="Cytochrome P450"/>
    <property type="match status" value="1"/>
</dbReference>
<keyword evidence="5" id="KW-0560">Oxidoreductase</keyword>
<dbReference type="Proteomes" id="UP000326565">
    <property type="component" value="Unassembled WGS sequence"/>
</dbReference>
<evidence type="ECO:0000256" key="8">
    <source>
        <dbReference type="SAM" id="MobiDB-lite"/>
    </source>
</evidence>
<evidence type="ECO:0000256" key="4">
    <source>
        <dbReference type="ARBA" id="ARBA00022723"/>
    </source>
</evidence>
<keyword evidence="6" id="KW-0408">Iron</keyword>
<dbReference type="PRINTS" id="PR00465">
    <property type="entry name" value="EP450IV"/>
</dbReference>
<dbReference type="PANTHER" id="PTHR24291">
    <property type="entry name" value="CYTOCHROME P450 FAMILY 4"/>
    <property type="match status" value="1"/>
</dbReference>
<evidence type="ECO:0000256" key="2">
    <source>
        <dbReference type="ARBA" id="ARBA00010617"/>
    </source>
</evidence>
<dbReference type="GO" id="GO:0016705">
    <property type="term" value="F:oxidoreductase activity, acting on paired donors, with incorporation or reduction of molecular oxygen"/>
    <property type="evidence" value="ECO:0007669"/>
    <property type="project" value="InterPro"/>
</dbReference>
<accession>A0A5N5WLM9</accession>